<evidence type="ECO:0000313" key="2">
    <source>
        <dbReference type="EMBL" id="KAK3193759.1"/>
    </source>
</evidence>
<feature type="domain" description="DUF4283" evidence="1">
    <location>
        <begin position="3"/>
        <end position="73"/>
    </location>
</feature>
<dbReference type="InterPro" id="IPR025558">
    <property type="entry name" value="DUF4283"/>
</dbReference>
<organism evidence="2 3">
    <name type="scientific">Dipteronia sinensis</name>
    <dbReference type="NCBI Taxonomy" id="43782"/>
    <lineage>
        <taxon>Eukaryota</taxon>
        <taxon>Viridiplantae</taxon>
        <taxon>Streptophyta</taxon>
        <taxon>Embryophyta</taxon>
        <taxon>Tracheophyta</taxon>
        <taxon>Spermatophyta</taxon>
        <taxon>Magnoliopsida</taxon>
        <taxon>eudicotyledons</taxon>
        <taxon>Gunneridae</taxon>
        <taxon>Pentapetalae</taxon>
        <taxon>rosids</taxon>
        <taxon>malvids</taxon>
        <taxon>Sapindales</taxon>
        <taxon>Sapindaceae</taxon>
        <taxon>Hippocastanoideae</taxon>
        <taxon>Acereae</taxon>
        <taxon>Dipteronia</taxon>
    </lineage>
</organism>
<keyword evidence="3" id="KW-1185">Reference proteome</keyword>
<dbReference type="PANTHER" id="PTHR31286:SF167">
    <property type="entry name" value="OS09G0268800 PROTEIN"/>
    <property type="match status" value="1"/>
</dbReference>
<dbReference type="Proteomes" id="UP001281410">
    <property type="component" value="Unassembled WGS sequence"/>
</dbReference>
<dbReference type="EMBL" id="JANJYJ010000008">
    <property type="protein sequence ID" value="KAK3193759.1"/>
    <property type="molecule type" value="Genomic_DNA"/>
</dbReference>
<evidence type="ECO:0000259" key="1">
    <source>
        <dbReference type="Pfam" id="PF14111"/>
    </source>
</evidence>
<sequence>MSFCLVGKIFSPRLINREAFISPMARIWCVSEGMEIEIVSGNIFAFYFKNKEDRSWVLSGGPWSFYRCLIVLEIPVGTGDISRMSFNHEEFWIQIHNVPLLRMNKEACLFLGGMVGEVKEIDVGPSGSVQEVLTIKSGDRSGETIAAVPHGGFTGRW</sequence>
<dbReference type="AlphaFoldDB" id="A0AAE0DY04"/>
<dbReference type="PANTHER" id="PTHR31286">
    <property type="entry name" value="GLYCINE-RICH CELL WALL STRUCTURAL PROTEIN 1.8-LIKE"/>
    <property type="match status" value="1"/>
</dbReference>
<gene>
    <name evidence="2" type="ORF">Dsin_025069</name>
</gene>
<protein>
    <recommendedName>
        <fullName evidence="1">DUF4283 domain-containing protein</fullName>
    </recommendedName>
</protein>
<proteinExistence type="predicted"/>
<reference evidence="2" key="1">
    <citation type="journal article" date="2023" name="Plant J.">
        <title>Genome sequences and population genomics provide insights into the demographic history, inbreeding, and mutation load of two 'living fossil' tree species of Dipteronia.</title>
        <authorList>
            <person name="Feng Y."/>
            <person name="Comes H.P."/>
            <person name="Chen J."/>
            <person name="Zhu S."/>
            <person name="Lu R."/>
            <person name="Zhang X."/>
            <person name="Li P."/>
            <person name="Qiu J."/>
            <person name="Olsen K.M."/>
            <person name="Qiu Y."/>
        </authorList>
    </citation>
    <scope>NUCLEOTIDE SEQUENCE</scope>
    <source>
        <strain evidence="2">NBL</strain>
    </source>
</reference>
<dbReference type="Pfam" id="PF14111">
    <property type="entry name" value="DUF4283"/>
    <property type="match status" value="1"/>
</dbReference>
<comment type="caution">
    <text evidence="2">The sequence shown here is derived from an EMBL/GenBank/DDBJ whole genome shotgun (WGS) entry which is preliminary data.</text>
</comment>
<name>A0AAE0DY04_9ROSI</name>
<accession>A0AAE0DY04</accession>
<evidence type="ECO:0000313" key="3">
    <source>
        <dbReference type="Proteomes" id="UP001281410"/>
    </source>
</evidence>
<dbReference type="InterPro" id="IPR040256">
    <property type="entry name" value="At4g02000-like"/>
</dbReference>